<comment type="caution">
    <text evidence="3">The sequence shown here is derived from an EMBL/GenBank/DDBJ whole genome shotgun (WGS) entry which is preliminary data.</text>
</comment>
<keyword evidence="3" id="KW-0269">Exonuclease</keyword>
<dbReference type="AlphaFoldDB" id="W7Y0A0"/>
<dbReference type="OrthoDB" id="9802724at2"/>
<dbReference type="STRING" id="869213.GCA_000517085_00193"/>
<dbReference type="GO" id="GO:0004527">
    <property type="term" value="F:exonuclease activity"/>
    <property type="evidence" value="ECO:0007669"/>
    <property type="project" value="UniProtKB-KW"/>
</dbReference>
<keyword evidence="3" id="KW-0378">Hydrolase</keyword>
<dbReference type="InterPro" id="IPR036691">
    <property type="entry name" value="Endo/exonu/phosph_ase_sf"/>
</dbReference>
<dbReference type="RefSeq" id="WP_044213698.1">
    <property type="nucleotide sequence ID" value="NZ_BAMD01000043.1"/>
</dbReference>
<evidence type="ECO:0000259" key="2">
    <source>
        <dbReference type="Pfam" id="PF19580"/>
    </source>
</evidence>
<gene>
    <name evidence="3" type="ORF">JCM21142_73038</name>
</gene>
<evidence type="ECO:0000313" key="3">
    <source>
        <dbReference type="EMBL" id="GAF04335.1"/>
    </source>
</evidence>
<dbReference type="PANTHER" id="PTHR42834">
    <property type="entry name" value="ENDONUCLEASE/EXONUCLEASE/PHOSPHATASE FAMILY PROTEIN (AFU_ORTHOLOGUE AFUA_3G09210)"/>
    <property type="match status" value="1"/>
</dbReference>
<reference evidence="3 4" key="1">
    <citation type="journal article" date="2014" name="Genome Announc.">
        <title>Draft Genome Sequence of Cytophaga fermentans JCM 21142T, a Facultative Anaerobe Isolated from Marine Mud.</title>
        <authorList>
            <person name="Starns D."/>
            <person name="Oshima K."/>
            <person name="Suda W."/>
            <person name="Iino T."/>
            <person name="Yuki M."/>
            <person name="Inoue J."/>
            <person name="Kitamura K."/>
            <person name="Iida T."/>
            <person name="Darby A."/>
            <person name="Hattori M."/>
            <person name="Ohkuma M."/>
        </authorList>
    </citation>
    <scope>NUCLEOTIDE SEQUENCE [LARGE SCALE GENOMIC DNA]</scope>
    <source>
        <strain evidence="3 4">JCM 21142</strain>
    </source>
</reference>
<feature type="domain" description="Endonuclease/exonuclease/phosphatase" evidence="2">
    <location>
        <begin position="38"/>
        <end position="339"/>
    </location>
</feature>
<dbReference type="Gene3D" id="3.60.10.10">
    <property type="entry name" value="Endonuclease/exonuclease/phosphatase"/>
    <property type="match status" value="1"/>
</dbReference>
<evidence type="ECO:0000256" key="1">
    <source>
        <dbReference type="SAM" id="SignalP"/>
    </source>
</evidence>
<dbReference type="InterPro" id="IPR005135">
    <property type="entry name" value="Endo/exonuclease/phosphatase"/>
</dbReference>
<dbReference type="Proteomes" id="UP000019402">
    <property type="component" value="Unassembled WGS sequence"/>
</dbReference>
<protein>
    <submittedName>
        <fullName evidence="3">Endonuclease/Exonuclease/phosphatase family protein</fullName>
    </submittedName>
</protein>
<proteinExistence type="predicted"/>
<keyword evidence="4" id="KW-1185">Reference proteome</keyword>
<organism evidence="3 4">
    <name type="scientific">Saccharicrinis fermentans DSM 9555 = JCM 21142</name>
    <dbReference type="NCBI Taxonomy" id="869213"/>
    <lineage>
        <taxon>Bacteria</taxon>
        <taxon>Pseudomonadati</taxon>
        <taxon>Bacteroidota</taxon>
        <taxon>Bacteroidia</taxon>
        <taxon>Marinilabiliales</taxon>
        <taxon>Marinilabiliaceae</taxon>
        <taxon>Saccharicrinis</taxon>
    </lineage>
</organism>
<keyword evidence="3" id="KW-0540">Nuclease</keyword>
<sequence length="349" mass="40406">MKEWKKNNIKRALKGLIFALQLSISFALFAQDSKQLGVMFYNVENLFDTKDDHNKLDDEFTPHGHRHWNYAKYFQKLKNISRVILESGGWTPPVIIGLCEVENKKVLEDLVWKTGLNHLNYHIIHHESPDLRGIDVAMLYQKNHFTPLESIPISVDLGKEVRPTRDILYVYGLLEDTIPLHILVAHFPSRYGGIQSTKPFRHKAAEILNDTISELLKLEPDANIIAMGDFNDQPEDESMQVLIKNNHIVNVSSPANSIHHSAGTLKHQYEWNTFDQFLISKNLSDSTHTFFVRPPMKILDFSFLMQKDKANMGTKPFRTYIGYQYNNGFSDHFPIWLDLVIQQQASVYR</sequence>
<keyword evidence="3" id="KW-0255">Endonuclease</keyword>
<dbReference type="eggNOG" id="COG2374">
    <property type="taxonomic scope" value="Bacteria"/>
</dbReference>
<dbReference type="GO" id="GO:0004519">
    <property type="term" value="F:endonuclease activity"/>
    <property type="evidence" value="ECO:0007669"/>
    <property type="project" value="UniProtKB-KW"/>
</dbReference>
<evidence type="ECO:0000313" key="4">
    <source>
        <dbReference type="Proteomes" id="UP000019402"/>
    </source>
</evidence>
<name>W7Y0A0_9BACT</name>
<dbReference type="EMBL" id="BAMD01000043">
    <property type="protein sequence ID" value="GAF04335.1"/>
    <property type="molecule type" value="Genomic_DNA"/>
</dbReference>
<dbReference type="SUPFAM" id="SSF56219">
    <property type="entry name" value="DNase I-like"/>
    <property type="match status" value="1"/>
</dbReference>
<dbReference type="PANTHER" id="PTHR42834:SF1">
    <property type="entry name" value="ENDONUCLEASE_EXONUCLEASE_PHOSPHATASE FAMILY PROTEIN (AFU_ORTHOLOGUE AFUA_3G09210)"/>
    <property type="match status" value="1"/>
</dbReference>
<feature type="chain" id="PRO_5004907108" evidence="1">
    <location>
        <begin position="31"/>
        <end position="349"/>
    </location>
</feature>
<feature type="signal peptide" evidence="1">
    <location>
        <begin position="1"/>
        <end position="30"/>
    </location>
</feature>
<accession>W7Y0A0</accession>
<dbReference type="Pfam" id="PF19580">
    <property type="entry name" value="Exo_endo_phos_3"/>
    <property type="match status" value="1"/>
</dbReference>
<keyword evidence="1" id="KW-0732">Signal</keyword>